<feature type="compositionally biased region" description="Acidic residues" evidence="1">
    <location>
        <begin position="115"/>
        <end position="124"/>
    </location>
</feature>
<keyword evidence="3" id="KW-1185">Reference proteome</keyword>
<name>A0A8S3ZB98_9EUPU</name>
<dbReference type="AlphaFoldDB" id="A0A8S3ZB98"/>
<dbReference type="EMBL" id="CAJHNH020001957">
    <property type="protein sequence ID" value="CAG5125115.1"/>
    <property type="molecule type" value="Genomic_DNA"/>
</dbReference>
<feature type="compositionally biased region" description="Basic and acidic residues" evidence="1">
    <location>
        <begin position="29"/>
        <end position="62"/>
    </location>
</feature>
<comment type="caution">
    <text evidence="2">The sequence shown here is derived from an EMBL/GenBank/DDBJ whole genome shotgun (WGS) entry which is preliminary data.</text>
</comment>
<proteinExistence type="predicted"/>
<feature type="non-terminal residue" evidence="2">
    <location>
        <position position="1"/>
    </location>
</feature>
<reference evidence="2" key="1">
    <citation type="submission" date="2021-04" db="EMBL/GenBank/DDBJ databases">
        <authorList>
            <consortium name="Molecular Ecology Group"/>
        </authorList>
    </citation>
    <scope>NUCLEOTIDE SEQUENCE</scope>
</reference>
<accession>A0A8S3ZB98</accession>
<gene>
    <name evidence="2" type="ORF">CUNI_LOCUS10673</name>
</gene>
<feature type="compositionally biased region" description="Basic residues" evidence="1">
    <location>
        <begin position="1"/>
        <end position="22"/>
    </location>
</feature>
<dbReference type="Proteomes" id="UP000678393">
    <property type="component" value="Unassembled WGS sequence"/>
</dbReference>
<evidence type="ECO:0000313" key="3">
    <source>
        <dbReference type="Proteomes" id="UP000678393"/>
    </source>
</evidence>
<evidence type="ECO:0000256" key="1">
    <source>
        <dbReference type="SAM" id="MobiDB-lite"/>
    </source>
</evidence>
<feature type="region of interest" description="Disordered" evidence="1">
    <location>
        <begin position="1"/>
        <end position="124"/>
    </location>
</feature>
<feature type="compositionally biased region" description="Acidic residues" evidence="1">
    <location>
        <begin position="90"/>
        <end position="104"/>
    </location>
</feature>
<sequence>MGYNNKRRGGASGRGKQKRRKLNLLTIRQKGDLRQLGEQHPVDDRDKVKTYRTVSLDDKKPVVESSSEESEEDVPVIKQLLTEIGAKEEVSDEEESNDDDSDDSTQDKTAKPDVNGDEDLEGGD</sequence>
<organism evidence="2 3">
    <name type="scientific">Candidula unifasciata</name>
    <dbReference type="NCBI Taxonomy" id="100452"/>
    <lineage>
        <taxon>Eukaryota</taxon>
        <taxon>Metazoa</taxon>
        <taxon>Spiralia</taxon>
        <taxon>Lophotrochozoa</taxon>
        <taxon>Mollusca</taxon>
        <taxon>Gastropoda</taxon>
        <taxon>Heterobranchia</taxon>
        <taxon>Euthyneura</taxon>
        <taxon>Panpulmonata</taxon>
        <taxon>Eupulmonata</taxon>
        <taxon>Stylommatophora</taxon>
        <taxon>Helicina</taxon>
        <taxon>Helicoidea</taxon>
        <taxon>Geomitridae</taxon>
        <taxon>Candidula</taxon>
    </lineage>
</organism>
<protein>
    <submittedName>
        <fullName evidence="2">Uncharacterized protein</fullName>
    </submittedName>
</protein>
<evidence type="ECO:0000313" key="2">
    <source>
        <dbReference type="EMBL" id="CAG5125115.1"/>
    </source>
</evidence>